<organism evidence="3 4">
    <name type="scientific">Streptantibioticus parmotrematis</name>
    <dbReference type="NCBI Taxonomy" id="2873249"/>
    <lineage>
        <taxon>Bacteria</taxon>
        <taxon>Bacillati</taxon>
        <taxon>Actinomycetota</taxon>
        <taxon>Actinomycetes</taxon>
        <taxon>Kitasatosporales</taxon>
        <taxon>Streptomycetaceae</taxon>
        <taxon>Streptantibioticus</taxon>
    </lineage>
</organism>
<proteinExistence type="predicted"/>
<feature type="chain" id="PRO_5047134240" evidence="2">
    <location>
        <begin position="27"/>
        <end position="199"/>
    </location>
</feature>
<sequence>MSARRKATTVALLGCLLLSTVQEAYAADSVRNAPASGSQNVTEQTWLSDVQKVANQAQSWLQQRLANVTPGERPAIVLDIDNTALATHFDPGKPVQAILRIAQYAEQHHAAVLFASYRQQDSYHSTLGQLQNAGYPVDGLCLRPDGSSEGKAQVKLDCRINYEKEGYTLTANIGNQDTDFQGGHYEKAFKLPDYNGLLS</sequence>
<evidence type="ECO:0000256" key="2">
    <source>
        <dbReference type="SAM" id="SignalP"/>
    </source>
</evidence>
<evidence type="ECO:0000313" key="4">
    <source>
        <dbReference type="Proteomes" id="UP001198565"/>
    </source>
</evidence>
<dbReference type="PANTHER" id="PTHR31284:SF10">
    <property type="entry name" value="ACID PHOSPHATASE-LIKE PROTEIN"/>
    <property type="match status" value="1"/>
</dbReference>
<accession>A0ABS7QK91</accession>
<gene>
    <name evidence="3" type="ORF">K7472_01670</name>
</gene>
<feature type="signal peptide" evidence="2">
    <location>
        <begin position="1"/>
        <end position="26"/>
    </location>
</feature>
<keyword evidence="1 2" id="KW-0732">Signal</keyword>
<evidence type="ECO:0000313" key="3">
    <source>
        <dbReference type="EMBL" id="MBY8883555.1"/>
    </source>
</evidence>
<dbReference type="PANTHER" id="PTHR31284">
    <property type="entry name" value="ACID PHOSPHATASE-LIKE PROTEIN"/>
    <property type="match status" value="1"/>
</dbReference>
<dbReference type="Proteomes" id="UP001198565">
    <property type="component" value="Unassembled WGS sequence"/>
</dbReference>
<keyword evidence="4" id="KW-1185">Reference proteome</keyword>
<reference evidence="3 4" key="1">
    <citation type="submission" date="2021-08" db="EMBL/GenBank/DDBJ databases">
        <title>Streptomyces sp. PTM05 isolated from lichen.</title>
        <authorList>
            <person name="Somphong A."/>
            <person name="Phongsopitanun W."/>
            <person name="Tanasupawat S."/>
        </authorList>
    </citation>
    <scope>NUCLEOTIDE SEQUENCE [LARGE SCALE GENOMIC DNA]</scope>
    <source>
        <strain evidence="3 4">Ptm05</strain>
    </source>
</reference>
<comment type="caution">
    <text evidence="3">The sequence shown here is derived from an EMBL/GenBank/DDBJ whole genome shotgun (WGS) entry which is preliminary data.</text>
</comment>
<dbReference type="SUPFAM" id="SSF56784">
    <property type="entry name" value="HAD-like"/>
    <property type="match status" value="1"/>
</dbReference>
<dbReference type="InterPro" id="IPR005519">
    <property type="entry name" value="Acid_phosphat_B-like"/>
</dbReference>
<dbReference type="InterPro" id="IPR036412">
    <property type="entry name" value="HAD-like_sf"/>
</dbReference>
<dbReference type="Pfam" id="PF03767">
    <property type="entry name" value="Acid_phosphat_B"/>
    <property type="match status" value="1"/>
</dbReference>
<dbReference type="Gene3D" id="3.40.50.1000">
    <property type="entry name" value="HAD superfamily/HAD-like"/>
    <property type="match status" value="1"/>
</dbReference>
<dbReference type="EMBL" id="JAINVZ010000001">
    <property type="protein sequence ID" value="MBY8883555.1"/>
    <property type="molecule type" value="Genomic_DNA"/>
</dbReference>
<protein>
    <submittedName>
        <fullName evidence="3">Acid phosphatase</fullName>
    </submittedName>
</protein>
<evidence type="ECO:0000256" key="1">
    <source>
        <dbReference type="ARBA" id="ARBA00022729"/>
    </source>
</evidence>
<name>A0ABS7QK91_9ACTN</name>
<dbReference type="InterPro" id="IPR023214">
    <property type="entry name" value="HAD_sf"/>
</dbReference>